<name>A0A9J6RGK8_9GAMM</name>
<accession>A0A9J6RGK8</accession>
<dbReference type="RefSeq" id="WP_258329760.1">
    <property type="nucleotide sequence ID" value="NZ_JAPTGG010000001.1"/>
</dbReference>
<dbReference type="InterPro" id="IPR032780">
    <property type="entry name" value="DNA_pol3_delt_C"/>
</dbReference>
<dbReference type="AlphaFoldDB" id="A0A9J6RGK8"/>
<dbReference type="EC" id="2.7.7.7" evidence="1 9"/>
<dbReference type="EMBL" id="JAPTGG010000001">
    <property type="protein sequence ID" value="MCZ0863612.1"/>
    <property type="molecule type" value="Genomic_DNA"/>
</dbReference>
<feature type="domain" description="DNA polymerase III subunit delta C-terminal" evidence="11">
    <location>
        <begin position="214"/>
        <end position="337"/>
    </location>
</feature>
<keyword evidence="6" id="KW-0239">DNA-directed DNA polymerase</keyword>
<evidence type="ECO:0000256" key="3">
    <source>
        <dbReference type="ARBA" id="ARBA00022679"/>
    </source>
</evidence>
<gene>
    <name evidence="12" type="primary">holA</name>
    <name evidence="12" type="ORF">O0V09_00265</name>
</gene>
<dbReference type="SUPFAM" id="SSF48019">
    <property type="entry name" value="post-AAA+ oligomerization domain-like"/>
    <property type="match status" value="1"/>
</dbReference>
<keyword evidence="4 12" id="KW-0548">Nucleotidyltransferase</keyword>
<comment type="catalytic activity">
    <reaction evidence="8">
        <text>DNA(n) + a 2'-deoxyribonucleoside 5'-triphosphate = DNA(n+1) + diphosphate</text>
        <dbReference type="Rhea" id="RHEA:22508"/>
        <dbReference type="Rhea" id="RHEA-COMP:17339"/>
        <dbReference type="Rhea" id="RHEA-COMP:17340"/>
        <dbReference type="ChEBI" id="CHEBI:33019"/>
        <dbReference type="ChEBI" id="CHEBI:61560"/>
        <dbReference type="ChEBI" id="CHEBI:173112"/>
        <dbReference type="EC" id="2.7.7.7"/>
    </reaction>
</comment>
<evidence type="ECO:0000256" key="1">
    <source>
        <dbReference type="ARBA" id="ARBA00012417"/>
    </source>
</evidence>
<evidence type="ECO:0000259" key="11">
    <source>
        <dbReference type="Pfam" id="PF14840"/>
    </source>
</evidence>
<evidence type="ECO:0000256" key="7">
    <source>
        <dbReference type="ARBA" id="ARBA00034754"/>
    </source>
</evidence>
<dbReference type="InterPro" id="IPR010372">
    <property type="entry name" value="DNA_pol3_delta_N"/>
</dbReference>
<keyword evidence="5" id="KW-0235">DNA replication</keyword>
<dbReference type="GO" id="GO:0009360">
    <property type="term" value="C:DNA polymerase III complex"/>
    <property type="evidence" value="ECO:0007669"/>
    <property type="project" value="UniProtKB-UniRule"/>
</dbReference>
<dbReference type="PANTHER" id="PTHR34388">
    <property type="entry name" value="DNA POLYMERASE III SUBUNIT DELTA"/>
    <property type="match status" value="1"/>
</dbReference>
<dbReference type="NCBIfam" id="TIGR01128">
    <property type="entry name" value="holA"/>
    <property type="match status" value="1"/>
</dbReference>
<comment type="caution">
    <text evidence="12">The sequence shown here is derived from an EMBL/GenBank/DDBJ whole genome shotgun (WGS) entry which is preliminary data.</text>
</comment>
<dbReference type="GO" id="GO:0003677">
    <property type="term" value="F:DNA binding"/>
    <property type="evidence" value="ECO:0007669"/>
    <property type="project" value="InterPro"/>
</dbReference>
<dbReference type="InterPro" id="IPR005790">
    <property type="entry name" value="DNA_polIII_delta"/>
</dbReference>
<evidence type="ECO:0000256" key="4">
    <source>
        <dbReference type="ARBA" id="ARBA00022695"/>
    </source>
</evidence>
<dbReference type="InterPro" id="IPR008921">
    <property type="entry name" value="DNA_pol3_clamp-load_cplx_C"/>
</dbReference>
<feature type="domain" description="DNA polymerase III delta N-terminal" evidence="10">
    <location>
        <begin position="20"/>
        <end position="131"/>
    </location>
</feature>
<evidence type="ECO:0000256" key="8">
    <source>
        <dbReference type="ARBA" id="ARBA00049244"/>
    </source>
</evidence>
<dbReference type="Proteomes" id="UP001069090">
    <property type="component" value="Unassembled WGS sequence"/>
</dbReference>
<keyword evidence="3 12" id="KW-0808">Transferase</keyword>
<evidence type="ECO:0000256" key="2">
    <source>
        <dbReference type="ARBA" id="ARBA00017703"/>
    </source>
</evidence>
<dbReference type="Gene3D" id="1.10.8.60">
    <property type="match status" value="1"/>
</dbReference>
<dbReference type="CDD" id="cd18138">
    <property type="entry name" value="HLD_clamp_pol_III_delta"/>
    <property type="match status" value="1"/>
</dbReference>
<evidence type="ECO:0000313" key="13">
    <source>
        <dbReference type="Proteomes" id="UP001069090"/>
    </source>
</evidence>
<evidence type="ECO:0000256" key="6">
    <source>
        <dbReference type="ARBA" id="ARBA00022932"/>
    </source>
</evidence>
<dbReference type="InterPro" id="IPR027417">
    <property type="entry name" value="P-loop_NTPase"/>
</dbReference>
<reference evidence="12 13" key="1">
    <citation type="submission" date="2022-12" db="EMBL/GenBank/DDBJ databases">
        <title>Dasania phycosphaerae sp. nov., isolated from particulate material of the south coast of Korea.</title>
        <authorList>
            <person name="Jiang Y."/>
        </authorList>
    </citation>
    <scope>NUCLEOTIDE SEQUENCE [LARGE SCALE GENOMIC DNA]</scope>
    <source>
        <strain evidence="12 13">GY-19</strain>
    </source>
</reference>
<dbReference type="GO" id="GO:0006261">
    <property type="term" value="P:DNA-templated DNA replication"/>
    <property type="evidence" value="ECO:0007669"/>
    <property type="project" value="TreeGrafter"/>
</dbReference>
<dbReference type="PANTHER" id="PTHR34388:SF1">
    <property type="entry name" value="DNA POLYMERASE III SUBUNIT DELTA"/>
    <property type="match status" value="1"/>
</dbReference>
<evidence type="ECO:0000256" key="9">
    <source>
        <dbReference type="NCBIfam" id="TIGR01128"/>
    </source>
</evidence>
<dbReference type="Pfam" id="PF06144">
    <property type="entry name" value="DNA_pol3_delta"/>
    <property type="match status" value="1"/>
</dbReference>
<proteinExistence type="inferred from homology"/>
<dbReference type="Pfam" id="PF14840">
    <property type="entry name" value="DNA_pol3_delt_C"/>
    <property type="match status" value="1"/>
</dbReference>
<keyword evidence="13" id="KW-1185">Reference proteome</keyword>
<sequence length="339" mass="37600">MKIKAEQLAQQLKKQLLPVYLLHGDEPLLIQECADHVRSACKAQGFGDRDIIHVDNNFNGEELYASNQAISLFAERKIIELRMPSSKPGTAGSKALLDYVANPSPDNVLLIICGKVESASQRSKWFKTVEAAGASVQVWPINARDLPRWIEQRLRAQGMQANPDAIELLADRVEGNLLAAAQEVHKLQLYAEQQTITVETVMAAVADSARYNIFGLIDSCLEGDTGSALKMLQGLKAEGNQVFAILPLFTRELRNLYACAQQISAGHGVDRVLQNQRIWDSRKRMTKMALQKLNVVRIAQLIQLANRIDQSAKGMGKDNSWDLLEQLIVMMTGKKLAVS</sequence>
<protein>
    <recommendedName>
        <fullName evidence="2 9">DNA polymerase III subunit delta</fullName>
        <ecNumber evidence="1 9">2.7.7.7</ecNumber>
    </recommendedName>
</protein>
<organism evidence="12 13">
    <name type="scientific">Dasania phycosphaerae</name>
    <dbReference type="NCBI Taxonomy" id="2950436"/>
    <lineage>
        <taxon>Bacteria</taxon>
        <taxon>Pseudomonadati</taxon>
        <taxon>Pseudomonadota</taxon>
        <taxon>Gammaproteobacteria</taxon>
        <taxon>Cellvibrionales</taxon>
        <taxon>Spongiibacteraceae</taxon>
        <taxon>Dasania</taxon>
    </lineage>
</organism>
<dbReference type="SUPFAM" id="SSF52540">
    <property type="entry name" value="P-loop containing nucleoside triphosphate hydrolases"/>
    <property type="match status" value="1"/>
</dbReference>
<dbReference type="Gene3D" id="1.20.272.10">
    <property type="match status" value="1"/>
</dbReference>
<evidence type="ECO:0000259" key="10">
    <source>
        <dbReference type="Pfam" id="PF06144"/>
    </source>
</evidence>
<comment type="similarity">
    <text evidence="7">Belongs to the DNA polymerase HolA subunit family.</text>
</comment>
<dbReference type="Gene3D" id="3.40.50.300">
    <property type="entry name" value="P-loop containing nucleotide triphosphate hydrolases"/>
    <property type="match status" value="1"/>
</dbReference>
<evidence type="ECO:0000313" key="12">
    <source>
        <dbReference type="EMBL" id="MCZ0863612.1"/>
    </source>
</evidence>
<dbReference type="GO" id="GO:0003887">
    <property type="term" value="F:DNA-directed DNA polymerase activity"/>
    <property type="evidence" value="ECO:0007669"/>
    <property type="project" value="UniProtKB-UniRule"/>
</dbReference>
<evidence type="ECO:0000256" key="5">
    <source>
        <dbReference type="ARBA" id="ARBA00022705"/>
    </source>
</evidence>